<evidence type="ECO:0000313" key="2">
    <source>
        <dbReference type="Proteomes" id="UP001218218"/>
    </source>
</evidence>
<keyword evidence="2" id="KW-1185">Reference proteome</keyword>
<evidence type="ECO:0000313" key="1">
    <source>
        <dbReference type="EMBL" id="KAJ7364733.1"/>
    </source>
</evidence>
<dbReference type="Gene3D" id="3.40.50.11350">
    <property type="match status" value="1"/>
</dbReference>
<dbReference type="AlphaFoldDB" id="A0AAD7F2J1"/>
<dbReference type="Proteomes" id="UP001218218">
    <property type="component" value="Unassembled WGS sequence"/>
</dbReference>
<dbReference type="CDD" id="cd11296">
    <property type="entry name" value="O-FucT_like"/>
    <property type="match status" value="1"/>
</dbReference>
<protein>
    <submittedName>
        <fullName evidence="1">Uncharacterized protein</fullName>
    </submittedName>
</protein>
<dbReference type="EMBL" id="JARIHO010000003">
    <property type="protein sequence ID" value="KAJ7364733.1"/>
    <property type="molecule type" value="Genomic_DNA"/>
</dbReference>
<organism evidence="1 2">
    <name type="scientific">Mycena albidolilacea</name>
    <dbReference type="NCBI Taxonomy" id="1033008"/>
    <lineage>
        <taxon>Eukaryota</taxon>
        <taxon>Fungi</taxon>
        <taxon>Dikarya</taxon>
        <taxon>Basidiomycota</taxon>
        <taxon>Agaricomycotina</taxon>
        <taxon>Agaricomycetes</taxon>
        <taxon>Agaricomycetidae</taxon>
        <taxon>Agaricales</taxon>
        <taxon>Marasmiineae</taxon>
        <taxon>Mycenaceae</taxon>
        <taxon>Mycena</taxon>
    </lineage>
</organism>
<reference evidence="1" key="1">
    <citation type="submission" date="2023-03" db="EMBL/GenBank/DDBJ databases">
        <title>Massive genome expansion in bonnet fungi (Mycena s.s.) driven by repeated elements and novel gene families across ecological guilds.</title>
        <authorList>
            <consortium name="Lawrence Berkeley National Laboratory"/>
            <person name="Harder C.B."/>
            <person name="Miyauchi S."/>
            <person name="Viragh M."/>
            <person name="Kuo A."/>
            <person name="Thoen E."/>
            <person name="Andreopoulos B."/>
            <person name="Lu D."/>
            <person name="Skrede I."/>
            <person name="Drula E."/>
            <person name="Henrissat B."/>
            <person name="Morin E."/>
            <person name="Kohler A."/>
            <person name="Barry K."/>
            <person name="LaButti K."/>
            <person name="Morin E."/>
            <person name="Salamov A."/>
            <person name="Lipzen A."/>
            <person name="Mereny Z."/>
            <person name="Hegedus B."/>
            <person name="Baldrian P."/>
            <person name="Stursova M."/>
            <person name="Weitz H."/>
            <person name="Taylor A."/>
            <person name="Grigoriev I.V."/>
            <person name="Nagy L.G."/>
            <person name="Martin F."/>
            <person name="Kauserud H."/>
        </authorList>
    </citation>
    <scope>NUCLEOTIDE SEQUENCE</scope>
    <source>
        <strain evidence="1">CBHHK002</strain>
    </source>
</reference>
<comment type="caution">
    <text evidence="1">The sequence shown here is derived from an EMBL/GenBank/DDBJ whole genome shotgun (WGS) entry which is preliminary data.</text>
</comment>
<proteinExistence type="predicted"/>
<sequence>MPDECVAVVGGTPFNFAFINIAKVLPAWNSYGTSPTLKGHAWSALITRALSRNFALFSPDPVPTALSPALSRITTTPGAGDPRMPYPLVAFRPYCAAEPPIFGLLALHLRRGDYAEHCANLAFWGSEYNVWNKFGNTSLPNPDPKSAYPLLPDHLSVPAGMSRHNASYAHCWPTPDAVLVKVRAVRAEAAAAGQKFSTVYMATNGEAVWVGEIADRLRAEGWALVGSSLDMQLARDEQAVSQAVDMGVLVAAETFIGNGFSSVTSNVVQLRLAGGRHVNTNRFW</sequence>
<gene>
    <name evidence="1" type="ORF">DFH08DRAFT_950296</name>
</gene>
<name>A0AAD7F2J1_9AGAR</name>
<accession>A0AAD7F2J1</accession>